<organism evidence="2">
    <name type="scientific">Rhipicephalus appendiculatus</name>
    <name type="common">Brown ear tick</name>
    <dbReference type="NCBI Taxonomy" id="34631"/>
    <lineage>
        <taxon>Eukaryota</taxon>
        <taxon>Metazoa</taxon>
        <taxon>Ecdysozoa</taxon>
        <taxon>Arthropoda</taxon>
        <taxon>Chelicerata</taxon>
        <taxon>Arachnida</taxon>
        <taxon>Acari</taxon>
        <taxon>Parasitiformes</taxon>
        <taxon>Ixodida</taxon>
        <taxon>Ixodoidea</taxon>
        <taxon>Ixodidae</taxon>
        <taxon>Rhipicephalinae</taxon>
        <taxon>Rhipicephalus</taxon>
        <taxon>Rhipicephalus</taxon>
    </lineage>
</organism>
<evidence type="ECO:0000313" key="2">
    <source>
        <dbReference type="EMBL" id="JAP82268.1"/>
    </source>
</evidence>
<proteinExistence type="predicted"/>
<accession>A0A131YUI5</accession>
<evidence type="ECO:0008006" key="3">
    <source>
        <dbReference type="Google" id="ProtNLM"/>
    </source>
</evidence>
<name>A0A131YUI5_RHIAP</name>
<keyword evidence="1" id="KW-0732">Signal</keyword>
<protein>
    <recommendedName>
        <fullName evidence="3">8 kDa Amblyomma family member</fullName>
    </recommendedName>
</protein>
<feature type="signal peptide" evidence="1">
    <location>
        <begin position="1"/>
        <end position="27"/>
    </location>
</feature>
<evidence type="ECO:0000256" key="1">
    <source>
        <dbReference type="SAM" id="SignalP"/>
    </source>
</evidence>
<dbReference type="AlphaFoldDB" id="A0A131YUI5"/>
<sequence>MAASRTLAFAFLATAAILMTQIVGAFSQVSPGGGPGPALQACSGSCHFKNGVRSGCTSPCTCSSHEHGLNVPDNYTGTGNCVQSF</sequence>
<feature type="chain" id="PRO_5007286159" description="8 kDa Amblyomma family member" evidence="1">
    <location>
        <begin position="28"/>
        <end position="85"/>
    </location>
</feature>
<reference evidence="2" key="1">
    <citation type="journal article" date="2016" name="Ticks Tick Borne Dis.">
        <title>De novo assembly and annotation of the salivary gland transcriptome of Rhipicephalus appendiculatus male and female ticks during blood feeding.</title>
        <authorList>
            <person name="de Castro M.H."/>
            <person name="de Klerk D."/>
            <person name="Pienaar R."/>
            <person name="Latif A.A."/>
            <person name="Rees D.J."/>
            <person name="Mans B.J."/>
        </authorList>
    </citation>
    <scope>NUCLEOTIDE SEQUENCE</scope>
    <source>
        <tissue evidence="2">Salivary glands</tissue>
    </source>
</reference>
<dbReference type="EMBL" id="GEDV01006289">
    <property type="protein sequence ID" value="JAP82268.1"/>
    <property type="molecule type" value="Transcribed_RNA"/>
</dbReference>